<dbReference type="Proteomes" id="UP000000592">
    <property type="component" value="Plasmid pTT27"/>
</dbReference>
<dbReference type="HOGENOM" id="CLU_2721009_0_0_0"/>
<evidence type="ECO:0000313" key="2">
    <source>
        <dbReference type="EMBL" id="AAS82515.1"/>
    </source>
</evidence>
<evidence type="ECO:0000313" key="3">
    <source>
        <dbReference type="Proteomes" id="UP000000592"/>
    </source>
</evidence>
<protein>
    <submittedName>
        <fullName evidence="2">Uncharacterized protein</fullName>
    </submittedName>
</protein>
<proteinExistence type="predicted"/>
<evidence type="ECO:0000256" key="1">
    <source>
        <dbReference type="SAM" id="MobiDB-lite"/>
    </source>
</evidence>
<dbReference type="RefSeq" id="WP_011174381.1">
    <property type="nucleotide sequence ID" value="NC_005838.1"/>
</dbReference>
<accession>Q745X0</accession>
<reference evidence="2 3" key="1">
    <citation type="journal article" date="2004" name="Nat. Biotechnol.">
        <title>The genome sequence of the extreme thermophile Thermus thermophilus.</title>
        <authorList>
            <person name="Henne A."/>
            <person name="Brueggemann H."/>
            <person name="Raasch C."/>
            <person name="Wiezer A."/>
            <person name="Hartsch T."/>
            <person name="Liesegang H."/>
            <person name="Johann A."/>
            <person name="Lienard T."/>
            <person name="Gohl O."/>
            <person name="Martinez-Arias R."/>
            <person name="Jacobi C."/>
            <person name="Starkuviene V."/>
            <person name="Schlenczeck S."/>
            <person name="Dencker S."/>
            <person name="Huber R."/>
            <person name="Klenk H.-P."/>
            <person name="Overbeek R."/>
            <person name="Kramer W."/>
            <person name="Merkl R."/>
            <person name="Gottschalk G."/>
            <person name="Fritz H.-J."/>
        </authorList>
    </citation>
    <scope>NUCLEOTIDE SEQUENCE [LARGE SCALE GENOMIC DNA]</scope>
    <source>
        <strain evidence="3">ATCC BAA-163 / DSM 7039 / HB27</strain>
        <plasmid evidence="2 3">pTT27</plasmid>
    </source>
</reference>
<dbReference type="EMBL" id="AE017222">
    <property type="protein sequence ID" value="AAS82515.1"/>
    <property type="molecule type" value="Genomic_DNA"/>
</dbReference>
<sequence length="72" mass="8416">MADFLNHVVVEHLLKDATLGYVRVGRNLKEVPILSEEAIQILERLAQKLPPVHTPPDDAPSEPWWRRLRRKR</sequence>
<gene>
    <name evidence="2" type="ordered locus">TT_P0185</name>
</gene>
<feature type="region of interest" description="Disordered" evidence="1">
    <location>
        <begin position="50"/>
        <end position="72"/>
    </location>
</feature>
<organism evidence="2 3">
    <name type="scientific">Thermus thermophilus (strain ATCC BAA-163 / DSM 7039 / HB27)</name>
    <dbReference type="NCBI Taxonomy" id="262724"/>
    <lineage>
        <taxon>Bacteria</taxon>
        <taxon>Thermotogati</taxon>
        <taxon>Deinococcota</taxon>
        <taxon>Deinococci</taxon>
        <taxon>Thermales</taxon>
        <taxon>Thermaceae</taxon>
        <taxon>Thermus</taxon>
    </lineage>
</organism>
<dbReference type="KEGG" id="tth:TT_P0185"/>
<dbReference type="AlphaFoldDB" id="Q745X0"/>
<geneLocation type="plasmid" evidence="2 3">
    <name>pTT27</name>
</geneLocation>
<name>Q745X0_THET2</name>
<keyword evidence="2" id="KW-0614">Plasmid</keyword>